<feature type="coiled-coil region" evidence="1">
    <location>
        <begin position="38"/>
        <end position="139"/>
    </location>
</feature>
<organism evidence="2 4">
    <name type="scientific">Didymodactylos carnosus</name>
    <dbReference type="NCBI Taxonomy" id="1234261"/>
    <lineage>
        <taxon>Eukaryota</taxon>
        <taxon>Metazoa</taxon>
        <taxon>Spiralia</taxon>
        <taxon>Gnathifera</taxon>
        <taxon>Rotifera</taxon>
        <taxon>Eurotatoria</taxon>
        <taxon>Bdelloidea</taxon>
        <taxon>Philodinida</taxon>
        <taxon>Philodinidae</taxon>
        <taxon>Didymodactylos</taxon>
    </lineage>
</organism>
<dbReference type="AlphaFoldDB" id="A0A815U6C7"/>
<evidence type="ECO:0000256" key="1">
    <source>
        <dbReference type="SAM" id="Coils"/>
    </source>
</evidence>
<accession>A0A815U6C7</accession>
<keyword evidence="1" id="KW-0175">Coiled coil</keyword>
<gene>
    <name evidence="2" type="ORF">GPM918_LOCUS37177</name>
    <name evidence="3" type="ORF">SRO942_LOCUS37939</name>
</gene>
<proteinExistence type="predicted"/>
<evidence type="ECO:0000313" key="2">
    <source>
        <dbReference type="EMBL" id="CAF1512517.1"/>
    </source>
</evidence>
<dbReference type="EMBL" id="CAJNOQ010023255">
    <property type="protein sequence ID" value="CAF1512517.1"/>
    <property type="molecule type" value="Genomic_DNA"/>
</dbReference>
<keyword evidence="4" id="KW-1185">Reference proteome</keyword>
<comment type="caution">
    <text evidence="2">The sequence shown here is derived from an EMBL/GenBank/DDBJ whole genome shotgun (WGS) entry which is preliminary data.</text>
</comment>
<dbReference type="EMBL" id="CAJOBC010088795">
    <property type="protein sequence ID" value="CAF4373020.1"/>
    <property type="molecule type" value="Genomic_DNA"/>
</dbReference>
<reference evidence="2" key="1">
    <citation type="submission" date="2021-02" db="EMBL/GenBank/DDBJ databases">
        <authorList>
            <person name="Nowell W R."/>
        </authorList>
    </citation>
    <scope>NUCLEOTIDE SEQUENCE</scope>
</reference>
<evidence type="ECO:0000313" key="3">
    <source>
        <dbReference type="EMBL" id="CAF4373020.1"/>
    </source>
</evidence>
<dbReference type="OrthoDB" id="10538709at2759"/>
<sequence>MSVNLSYEDEQRRLQEENFRGFRDLELSKLSEEEEIIAHRELEKFDEVEREIQALNGEDKRNVEAYEWEINDTNKEISTIDKELTDIEKQISQLLIEQKTQANDLKQQTDALAKLTSQIERLQKELQLLRQQQHDLNIEHDKLQSYHKQYIIFQV</sequence>
<evidence type="ECO:0000313" key="4">
    <source>
        <dbReference type="Proteomes" id="UP000663829"/>
    </source>
</evidence>
<name>A0A815U6C7_9BILA</name>
<protein>
    <submittedName>
        <fullName evidence="2">Uncharacterized protein</fullName>
    </submittedName>
</protein>
<dbReference type="Proteomes" id="UP000663829">
    <property type="component" value="Unassembled WGS sequence"/>
</dbReference>
<dbReference type="Proteomes" id="UP000681722">
    <property type="component" value="Unassembled WGS sequence"/>
</dbReference>